<evidence type="ECO:0000256" key="1">
    <source>
        <dbReference type="ARBA" id="ARBA00004752"/>
    </source>
</evidence>
<feature type="active site" description="Nucleophile" evidence="6">
    <location>
        <position position="177"/>
    </location>
</feature>
<sequence length="202" mass="22849">MKHFRKLLLVVLVVLVAGWGLNHLFQRLSATSTPQTSQSAKKNTTNSTTQAEAKTIDWRKPSESKPYPNLKNHPNAWLDVNTTRQRVYIKDGHRVLYTMYCSTGTGKKNGTPTGTYHIQSERGTFFYNQSSGEGARYWVSWKDHGIYLFHSVPTDQDGHYIQKEAEELGKSAASHGCVRLSVADAKWVYETVPYGMKVVIHS</sequence>
<evidence type="ECO:0000256" key="2">
    <source>
        <dbReference type="ARBA" id="ARBA00022679"/>
    </source>
</evidence>
<feature type="compositionally biased region" description="Low complexity" evidence="7">
    <location>
        <begin position="30"/>
        <end position="40"/>
    </location>
</feature>
<dbReference type="GO" id="GO:0018104">
    <property type="term" value="P:peptidoglycan-protein cross-linking"/>
    <property type="evidence" value="ECO:0007669"/>
    <property type="project" value="TreeGrafter"/>
</dbReference>
<evidence type="ECO:0000313" key="10">
    <source>
        <dbReference type="Proteomes" id="UP000051955"/>
    </source>
</evidence>
<dbReference type="InterPro" id="IPR038063">
    <property type="entry name" value="Transpep_catalytic_dom"/>
</dbReference>
<dbReference type="STRING" id="1423715.FD25_GL001269"/>
<keyword evidence="4 6" id="KW-0573">Peptidoglycan synthesis</keyword>
<feature type="domain" description="L,D-TPase catalytic" evidence="8">
    <location>
        <begin position="76"/>
        <end position="201"/>
    </location>
</feature>
<dbReference type="OrthoDB" id="177750at2"/>
<comment type="pathway">
    <text evidence="1 6">Cell wall biogenesis; peptidoglycan biosynthesis.</text>
</comment>
<reference evidence="9 10" key="1">
    <citation type="journal article" date="2015" name="Genome Announc.">
        <title>Expanding the biotechnology potential of lactobacilli through comparative genomics of 213 strains and associated genera.</title>
        <authorList>
            <person name="Sun Z."/>
            <person name="Harris H.M."/>
            <person name="McCann A."/>
            <person name="Guo C."/>
            <person name="Argimon S."/>
            <person name="Zhang W."/>
            <person name="Yang X."/>
            <person name="Jeffery I.B."/>
            <person name="Cooney J.C."/>
            <person name="Kagawa T.F."/>
            <person name="Liu W."/>
            <person name="Song Y."/>
            <person name="Salvetti E."/>
            <person name="Wrobel A."/>
            <person name="Rasinkangas P."/>
            <person name="Parkhill J."/>
            <person name="Rea M.C."/>
            <person name="O'Sullivan O."/>
            <person name="Ritari J."/>
            <person name="Douillard F.P."/>
            <person name="Paul Ross R."/>
            <person name="Yang R."/>
            <person name="Briner A.E."/>
            <person name="Felis G.E."/>
            <person name="de Vos W.M."/>
            <person name="Barrangou R."/>
            <person name="Klaenhammer T.R."/>
            <person name="Caufield P.W."/>
            <person name="Cui Y."/>
            <person name="Zhang H."/>
            <person name="O'Toole P.W."/>
        </authorList>
    </citation>
    <scope>NUCLEOTIDE SEQUENCE [LARGE SCALE GENOMIC DNA]</scope>
    <source>
        <strain evidence="9 10">DSM 19394</strain>
    </source>
</reference>
<dbReference type="PANTHER" id="PTHR30582">
    <property type="entry name" value="L,D-TRANSPEPTIDASE"/>
    <property type="match status" value="1"/>
</dbReference>
<proteinExistence type="predicted"/>
<dbReference type="PATRIC" id="fig|1423715.3.peg.1302"/>
<dbReference type="CDD" id="cd16913">
    <property type="entry name" value="YkuD_like"/>
    <property type="match status" value="1"/>
</dbReference>
<keyword evidence="5 6" id="KW-0961">Cell wall biogenesis/degradation</keyword>
<accession>A0A0R1LEF3</accession>
<dbReference type="AlphaFoldDB" id="A0A0R1LEF3"/>
<feature type="compositionally biased region" description="Basic and acidic residues" evidence="7">
    <location>
        <begin position="54"/>
        <end position="63"/>
    </location>
</feature>
<gene>
    <name evidence="9" type="ORF">FD25_GL001269</name>
</gene>
<dbReference type="InterPro" id="IPR050979">
    <property type="entry name" value="LD-transpeptidase"/>
</dbReference>
<dbReference type="SUPFAM" id="SSF141523">
    <property type="entry name" value="L,D-transpeptidase catalytic domain-like"/>
    <property type="match status" value="1"/>
</dbReference>
<dbReference type="GO" id="GO:0016740">
    <property type="term" value="F:transferase activity"/>
    <property type="evidence" value="ECO:0007669"/>
    <property type="project" value="UniProtKB-KW"/>
</dbReference>
<organism evidence="9 10">
    <name type="scientific">Levilactobacillus acidifarinae DSM 19394 = JCM 15949</name>
    <dbReference type="NCBI Taxonomy" id="1423715"/>
    <lineage>
        <taxon>Bacteria</taxon>
        <taxon>Bacillati</taxon>
        <taxon>Bacillota</taxon>
        <taxon>Bacilli</taxon>
        <taxon>Lactobacillales</taxon>
        <taxon>Lactobacillaceae</taxon>
        <taxon>Levilactobacillus</taxon>
    </lineage>
</organism>
<evidence type="ECO:0000256" key="3">
    <source>
        <dbReference type="ARBA" id="ARBA00022960"/>
    </source>
</evidence>
<dbReference type="Pfam" id="PF03734">
    <property type="entry name" value="YkuD"/>
    <property type="match status" value="1"/>
</dbReference>
<evidence type="ECO:0000259" key="8">
    <source>
        <dbReference type="PROSITE" id="PS52029"/>
    </source>
</evidence>
<dbReference type="EMBL" id="AZDV01000028">
    <property type="protein sequence ID" value="KRK93941.1"/>
    <property type="molecule type" value="Genomic_DNA"/>
</dbReference>
<dbReference type="GO" id="GO:0005576">
    <property type="term" value="C:extracellular region"/>
    <property type="evidence" value="ECO:0007669"/>
    <property type="project" value="TreeGrafter"/>
</dbReference>
<dbReference type="Gene3D" id="2.40.440.10">
    <property type="entry name" value="L,D-transpeptidase catalytic domain-like"/>
    <property type="match status" value="1"/>
</dbReference>
<dbReference type="RefSeq" id="WP_057804664.1">
    <property type="nucleotide sequence ID" value="NZ_AZDV01000028.1"/>
</dbReference>
<dbReference type="InterPro" id="IPR005490">
    <property type="entry name" value="LD_TPept_cat_dom"/>
</dbReference>
<feature type="active site" description="Proton donor/acceptor" evidence="6">
    <location>
        <position position="150"/>
    </location>
</feature>
<dbReference type="UniPathway" id="UPA00219"/>
<keyword evidence="10" id="KW-1185">Reference proteome</keyword>
<evidence type="ECO:0000256" key="7">
    <source>
        <dbReference type="SAM" id="MobiDB-lite"/>
    </source>
</evidence>
<feature type="compositionally biased region" description="Polar residues" evidence="7">
    <location>
        <begin position="41"/>
        <end position="52"/>
    </location>
</feature>
<comment type="caution">
    <text evidence="9">The sequence shown here is derived from an EMBL/GenBank/DDBJ whole genome shotgun (WGS) entry which is preliminary data.</text>
</comment>
<dbReference type="GO" id="GO:0071555">
    <property type="term" value="P:cell wall organization"/>
    <property type="evidence" value="ECO:0007669"/>
    <property type="project" value="UniProtKB-UniRule"/>
</dbReference>
<evidence type="ECO:0000256" key="4">
    <source>
        <dbReference type="ARBA" id="ARBA00022984"/>
    </source>
</evidence>
<dbReference type="GO" id="GO:0071972">
    <property type="term" value="F:peptidoglycan L,D-transpeptidase activity"/>
    <property type="evidence" value="ECO:0007669"/>
    <property type="project" value="TreeGrafter"/>
</dbReference>
<dbReference type="GO" id="GO:0008360">
    <property type="term" value="P:regulation of cell shape"/>
    <property type="evidence" value="ECO:0007669"/>
    <property type="project" value="UniProtKB-UniRule"/>
</dbReference>
<evidence type="ECO:0000256" key="6">
    <source>
        <dbReference type="PROSITE-ProRule" id="PRU01373"/>
    </source>
</evidence>
<evidence type="ECO:0000313" key="9">
    <source>
        <dbReference type="EMBL" id="KRK93941.1"/>
    </source>
</evidence>
<name>A0A0R1LEF3_9LACO</name>
<dbReference type="PROSITE" id="PS52029">
    <property type="entry name" value="LD_TPASE"/>
    <property type="match status" value="1"/>
</dbReference>
<keyword evidence="3 6" id="KW-0133">Cell shape</keyword>
<dbReference type="PANTHER" id="PTHR30582:SF2">
    <property type="entry name" value="L,D-TRANSPEPTIDASE YCIB-RELATED"/>
    <property type="match status" value="1"/>
</dbReference>
<keyword evidence="2" id="KW-0808">Transferase</keyword>
<protein>
    <recommendedName>
        <fullName evidence="8">L,D-TPase catalytic domain-containing protein</fullName>
    </recommendedName>
</protein>
<feature type="region of interest" description="Disordered" evidence="7">
    <location>
        <begin position="30"/>
        <end position="75"/>
    </location>
</feature>
<dbReference type="Proteomes" id="UP000051955">
    <property type="component" value="Unassembled WGS sequence"/>
</dbReference>
<evidence type="ECO:0000256" key="5">
    <source>
        <dbReference type="ARBA" id="ARBA00023316"/>
    </source>
</evidence>